<evidence type="ECO:0000313" key="1">
    <source>
        <dbReference type="EMBL" id="RCL76886.1"/>
    </source>
</evidence>
<reference evidence="1 2" key="1">
    <citation type="journal article" date="2018" name="Microbiome">
        <title>Fine metagenomic profile of the Mediterranean stratified and mixed water columns revealed by assembly and recruitment.</title>
        <authorList>
            <person name="Haro-Moreno J.M."/>
            <person name="Lopez-Perez M."/>
            <person name="De La Torre J.R."/>
            <person name="Picazo A."/>
            <person name="Camacho A."/>
            <person name="Rodriguez-Valera F."/>
        </authorList>
    </citation>
    <scope>NUCLEOTIDE SEQUENCE [LARGE SCALE GENOMIC DNA]</scope>
    <source>
        <strain evidence="1">MED-G55</strain>
    </source>
</reference>
<evidence type="ECO:0000313" key="2">
    <source>
        <dbReference type="Proteomes" id="UP000252132"/>
    </source>
</evidence>
<dbReference type="GO" id="GO:0006744">
    <property type="term" value="P:ubiquinone biosynthetic process"/>
    <property type="evidence" value="ECO:0007669"/>
    <property type="project" value="InterPro"/>
</dbReference>
<dbReference type="PANTHER" id="PTHR12922">
    <property type="entry name" value="UBIQUINONE BIOSYNTHESIS PROTEIN"/>
    <property type="match status" value="1"/>
</dbReference>
<gene>
    <name evidence="1" type="ORF">DBW69_04590</name>
</gene>
<dbReference type="InterPro" id="IPR007715">
    <property type="entry name" value="Coq4"/>
</dbReference>
<organism evidence="1 2">
    <name type="scientific">PS1 clade bacterium</name>
    <dbReference type="NCBI Taxonomy" id="2175152"/>
    <lineage>
        <taxon>Bacteria</taxon>
        <taxon>Pseudomonadati</taxon>
        <taxon>Pseudomonadota</taxon>
        <taxon>Alphaproteobacteria</taxon>
        <taxon>PS1 clade</taxon>
    </lineage>
</organism>
<dbReference type="Pfam" id="PF05019">
    <property type="entry name" value="Coq4"/>
    <property type="match status" value="1"/>
</dbReference>
<dbReference type="PANTHER" id="PTHR12922:SF7">
    <property type="entry name" value="UBIQUINONE BIOSYNTHESIS PROTEIN COQ4 HOMOLOG, MITOCHONDRIAL"/>
    <property type="match status" value="1"/>
</dbReference>
<accession>A0A368E018</accession>
<sequence>MAENSPGSAGKVPGLYDAFVAVKRLIADKEDTSQVFTILEALGKRSSEKSWKKFKKHPNYSMLREQPPLMNFLCDKKWLSSLPEGSLGRHYYEFLQRENISAEGLVEASEKGFSGLRPLADETVEFHQRQRDAHDLWHVLTGYGRDALGELCLLAVTYRLLGNPGLLLIILFGGRHIKKLNPGFKFWSAIGEGFRHGRQMSWLPGVDWKEVLPRPIDEARSMLNIQTPAIYQDVVESTLKQGGIHFDEQLSAAE</sequence>
<name>A0A368E018_9PROT</name>
<comment type="caution">
    <text evidence="1">The sequence shown here is derived from an EMBL/GenBank/DDBJ whole genome shotgun (WGS) entry which is preliminary data.</text>
</comment>
<evidence type="ECO:0008006" key="3">
    <source>
        <dbReference type="Google" id="ProtNLM"/>
    </source>
</evidence>
<dbReference type="Proteomes" id="UP000252132">
    <property type="component" value="Unassembled WGS sequence"/>
</dbReference>
<protein>
    <recommendedName>
        <fullName evidence="3">Ubiquinone biosynthesis protein</fullName>
    </recommendedName>
</protein>
<dbReference type="EMBL" id="QOQF01000015">
    <property type="protein sequence ID" value="RCL76886.1"/>
    <property type="molecule type" value="Genomic_DNA"/>
</dbReference>
<proteinExistence type="predicted"/>
<dbReference type="AlphaFoldDB" id="A0A368E018"/>